<evidence type="ECO:0000256" key="2">
    <source>
        <dbReference type="ARBA" id="ARBA00022741"/>
    </source>
</evidence>
<dbReference type="InterPro" id="IPR037257">
    <property type="entry name" value="T2SS_E_N_sf"/>
</dbReference>
<dbReference type="PANTHER" id="PTHR30258:SF29">
    <property type="entry name" value="MSHA PILUS ASSEMBLY ATPASE MSHE"/>
    <property type="match status" value="1"/>
</dbReference>
<evidence type="ECO:0000313" key="7">
    <source>
        <dbReference type="Proteomes" id="UP000218890"/>
    </source>
</evidence>
<gene>
    <name evidence="6" type="primary">mshE</name>
    <name evidence="6" type="ORF">HH1059_06790</name>
</gene>
<dbReference type="InterPro" id="IPR003593">
    <property type="entry name" value="AAA+_ATPase"/>
</dbReference>
<dbReference type="CDD" id="cd01129">
    <property type="entry name" value="PulE-GspE-like"/>
    <property type="match status" value="1"/>
</dbReference>
<comment type="similarity">
    <text evidence="1">Belongs to the GSP E family.</text>
</comment>
<protein>
    <submittedName>
        <fullName evidence="6">MSHA biogenesis protein MshE</fullName>
    </submittedName>
</protein>
<dbReference type="Pfam" id="PF05157">
    <property type="entry name" value="MshEN"/>
    <property type="match status" value="1"/>
</dbReference>
<accession>A0A0X8X8D6</accession>
<keyword evidence="2" id="KW-0547">Nucleotide-binding</keyword>
<dbReference type="SUPFAM" id="SSF160246">
    <property type="entry name" value="EspE N-terminal domain-like"/>
    <property type="match status" value="1"/>
</dbReference>
<dbReference type="EMBL" id="AP017372">
    <property type="protein sequence ID" value="BAU57364.1"/>
    <property type="molecule type" value="Genomic_DNA"/>
</dbReference>
<dbReference type="Pfam" id="PF00437">
    <property type="entry name" value="T2SSE"/>
    <property type="match status" value="1"/>
</dbReference>
<feature type="region of interest" description="Disordered" evidence="4">
    <location>
        <begin position="587"/>
        <end position="658"/>
    </location>
</feature>
<dbReference type="Gene3D" id="3.30.300.160">
    <property type="entry name" value="Type II secretion system, protein E, N-terminal domain"/>
    <property type="match status" value="1"/>
</dbReference>
<dbReference type="PROSITE" id="PS00662">
    <property type="entry name" value="T2SP_E"/>
    <property type="match status" value="1"/>
</dbReference>
<dbReference type="Proteomes" id="UP000218890">
    <property type="component" value="Chromosome"/>
</dbReference>
<keyword evidence="3" id="KW-0067">ATP-binding</keyword>
<sequence>MLRKKIRIGDLLIQEGLITEENMQQALRVQKQTGNKLGHQLIELGYVTEDQILDLLSQQLQVPRVNPNNYWIDPETAANLPESYARRFTALVLEETGSDFLVAMADPSDLIAIDEINRVLKKPPRIGVARESAINDLINLVYRRTEEISNIAEELASELNKGDDIDLATLNIGESAASAPVVRLLQSLFEDALQIGASDLHIEPDENALRIRMRRDGVLQEQIFRQRNIHSAMVSLLKIMSGLDITERRLPQDGRFHIRVHGRSVDVRLSTLPLQHGEGVVMRLLDLSGGLASLEKTGIPEDMLRRLRRLIHMPYGMILVTGPTGSGKSTTLYGALQELNKSGVKIITVEDPVEYRLSRINQVQVNEKIGLTFSRVLRTCLRQDPDILMVGEMRDEETAEIGMRAAITGHLVFSTLHTNDAVATANRLLDMGIEPYMLVSALRAILAQRLLRRICTQCREPYTPSELEQLWLEAAFGTSDYQLYVGKGCNACSNTGYSGRVGVFELLELTPDMINALRHNDQAGFAAACAADPNYQPMSNVALAYASKGLTTLEEVFRVLGEIDESELRLHQTKIDSLIAELDSQAAEQQLDHEAGDQPEVAQPDPAAEQGAADGSGPAVNSEERSDQSPPAEDRAPIDNRSLLDALNAPIDRKDRHG</sequence>
<feature type="compositionally biased region" description="Basic and acidic residues" evidence="4">
    <location>
        <begin position="622"/>
        <end position="638"/>
    </location>
</feature>
<dbReference type="RefSeq" id="WP_096408307.1">
    <property type="nucleotide sequence ID" value="NZ_AP017372.2"/>
</dbReference>
<dbReference type="Gene3D" id="3.40.50.300">
    <property type="entry name" value="P-loop containing nucleotide triphosphate hydrolases"/>
    <property type="match status" value="1"/>
</dbReference>
<dbReference type="GO" id="GO:0005886">
    <property type="term" value="C:plasma membrane"/>
    <property type="evidence" value="ECO:0007669"/>
    <property type="project" value="TreeGrafter"/>
</dbReference>
<dbReference type="GO" id="GO:0005524">
    <property type="term" value="F:ATP binding"/>
    <property type="evidence" value="ECO:0007669"/>
    <property type="project" value="UniProtKB-KW"/>
</dbReference>
<dbReference type="FunFam" id="3.40.50.300:FF:000398">
    <property type="entry name" value="Type IV pilus assembly ATPase PilB"/>
    <property type="match status" value="1"/>
</dbReference>
<keyword evidence="7" id="KW-1185">Reference proteome</keyword>
<dbReference type="GO" id="GO:0016887">
    <property type="term" value="F:ATP hydrolysis activity"/>
    <property type="evidence" value="ECO:0007669"/>
    <property type="project" value="TreeGrafter"/>
</dbReference>
<dbReference type="SUPFAM" id="SSF52540">
    <property type="entry name" value="P-loop containing nucleoside triphosphate hydrolases"/>
    <property type="match status" value="1"/>
</dbReference>
<dbReference type="OrthoDB" id="9804785at2"/>
<dbReference type="Gene3D" id="3.30.450.90">
    <property type="match status" value="1"/>
</dbReference>
<dbReference type="KEGG" id="hhk:HH1059_06790"/>
<dbReference type="SMART" id="SM00382">
    <property type="entry name" value="AAA"/>
    <property type="match status" value="1"/>
</dbReference>
<evidence type="ECO:0000259" key="5">
    <source>
        <dbReference type="PROSITE" id="PS00662"/>
    </source>
</evidence>
<reference evidence="6" key="1">
    <citation type="submission" date="2016-02" db="EMBL/GenBank/DDBJ databases">
        <title>Halorhodospira halochloris DSM-1059 complete genome, version 2.</title>
        <authorList>
            <person name="Tsukatani Y."/>
        </authorList>
    </citation>
    <scope>NUCLEOTIDE SEQUENCE</scope>
    <source>
        <strain evidence="6">DSM 1059</strain>
    </source>
</reference>
<evidence type="ECO:0000313" key="6">
    <source>
        <dbReference type="EMBL" id="BAU57364.1"/>
    </source>
</evidence>
<evidence type="ECO:0000256" key="4">
    <source>
        <dbReference type="SAM" id="MobiDB-lite"/>
    </source>
</evidence>
<dbReference type="InterPro" id="IPR027417">
    <property type="entry name" value="P-loop_NTPase"/>
</dbReference>
<dbReference type="InterPro" id="IPR001482">
    <property type="entry name" value="T2SS/T4SS_dom"/>
</dbReference>
<organism evidence="6 7">
    <name type="scientific">Halorhodospira halochloris</name>
    <name type="common">Ectothiorhodospira halochloris</name>
    <dbReference type="NCBI Taxonomy" id="1052"/>
    <lineage>
        <taxon>Bacteria</taxon>
        <taxon>Pseudomonadati</taxon>
        <taxon>Pseudomonadota</taxon>
        <taxon>Gammaproteobacteria</taxon>
        <taxon>Chromatiales</taxon>
        <taxon>Ectothiorhodospiraceae</taxon>
        <taxon>Halorhodospira</taxon>
    </lineage>
</organism>
<dbReference type="PANTHER" id="PTHR30258">
    <property type="entry name" value="TYPE II SECRETION SYSTEM PROTEIN GSPE-RELATED"/>
    <property type="match status" value="1"/>
</dbReference>
<name>A0A0X8X8D6_HALHR</name>
<proteinExistence type="inferred from homology"/>
<dbReference type="InterPro" id="IPR007831">
    <property type="entry name" value="T2SS_GspE_N"/>
</dbReference>
<dbReference type="AlphaFoldDB" id="A0A0X8X8D6"/>
<evidence type="ECO:0000256" key="3">
    <source>
        <dbReference type="ARBA" id="ARBA00022840"/>
    </source>
</evidence>
<feature type="domain" description="Bacterial type II secretion system protein E" evidence="5">
    <location>
        <begin position="381"/>
        <end position="395"/>
    </location>
</feature>
<evidence type="ECO:0000256" key="1">
    <source>
        <dbReference type="ARBA" id="ARBA00006611"/>
    </source>
</evidence>
<dbReference type="Gene3D" id="1.10.40.70">
    <property type="match status" value="1"/>
</dbReference>